<dbReference type="InterPro" id="IPR018357">
    <property type="entry name" value="Hexapep_transf_CS"/>
</dbReference>
<evidence type="ECO:0000256" key="1">
    <source>
        <dbReference type="ARBA" id="ARBA00007274"/>
    </source>
</evidence>
<name>A0A1Y3TWS4_9FIRM</name>
<sequence length="191" mass="20074">MPLSLEEFLAVMDSGKEVVAGSDVHQCMHVLAQEALKITAKLNNAYHTPEEITELFCKLTGKTVGENFAVFPPFYTDCGKNLTIGKNVFFNSGCRMQDQGGITIGDGTLLGHNVVLATLNHDKNPEKRGNMHPAAIHIGKNVWIGANATVLPGVTIGDGAIVAAGAVVSKDVAANTIVGGVPARVIGNVEK</sequence>
<keyword evidence="2 4" id="KW-0808">Transferase</keyword>
<dbReference type="EMBL" id="NFHM01000027">
    <property type="protein sequence ID" value="OUN40893.1"/>
    <property type="molecule type" value="Genomic_DNA"/>
</dbReference>
<reference evidence="5" key="1">
    <citation type="submission" date="2017-04" db="EMBL/GenBank/DDBJ databases">
        <title>Function of individual gut microbiota members based on whole genome sequencing of pure cultures obtained from chicken caecum.</title>
        <authorList>
            <person name="Medvecky M."/>
            <person name="Cejkova D."/>
            <person name="Polansky O."/>
            <person name="Karasova D."/>
            <person name="Kubasova T."/>
            <person name="Cizek A."/>
            <person name="Rychlik I."/>
        </authorList>
    </citation>
    <scope>NUCLEOTIDE SEQUENCE [LARGE SCALE GENOMIC DNA]</scope>
    <source>
        <strain evidence="5">An75</strain>
    </source>
</reference>
<dbReference type="PANTHER" id="PTHR23416:SF23">
    <property type="entry name" value="ACETYLTRANSFERASE C18B11.09C-RELATED"/>
    <property type="match status" value="1"/>
</dbReference>
<dbReference type="GO" id="GO:0008374">
    <property type="term" value="F:O-acyltransferase activity"/>
    <property type="evidence" value="ECO:0007669"/>
    <property type="project" value="TreeGrafter"/>
</dbReference>
<accession>A0A1Y3TWS4</accession>
<dbReference type="InterPro" id="IPR001451">
    <property type="entry name" value="Hexapep"/>
</dbReference>
<proteinExistence type="inferred from homology"/>
<dbReference type="InterPro" id="IPR051159">
    <property type="entry name" value="Hexapeptide_acetyltransf"/>
</dbReference>
<dbReference type="Proteomes" id="UP000195455">
    <property type="component" value="Unassembled WGS sequence"/>
</dbReference>
<evidence type="ECO:0000313" key="5">
    <source>
        <dbReference type="Proteomes" id="UP000195455"/>
    </source>
</evidence>
<evidence type="ECO:0000256" key="2">
    <source>
        <dbReference type="ARBA" id="ARBA00022679"/>
    </source>
</evidence>
<gene>
    <name evidence="4" type="ORF">B5G26_13420</name>
</gene>
<dbReference type="Gene3D" id="2.160.10.10">
    <property type="entry name" value="Hexapeptide repeat proteins"/>
    <property type="match status" value="1"/>
</dbReference>
<organism evidence="4 5">
    <name type="scientific">Anaerotignum lactatifermentans</name>
    <dbReference type="NCBI Taxonomy" id="160404"/>
    <lineage>
        <taxon>Bacteria</taxon>
        <taxon>Bacillati</taxon>
        <taxon>Bacillota</taxon>
        <taxon>Clostridia</taxon>
        <taxon>Lachnospirales</taxon>
        <taxon>Anaerotignaceae</taxon>
        <taxon>Anaerotignum</taxon>
    </lineage>
</organism>
<comment type="caution">
    <text evidence="4">The sequence shown here is derived from an EMBL/GenBank/DDBJ whole genome shotgun (WGS) entry which is preliminary data.</text>
</comment>
<protein>
    <submittedName>
        <fullName evidence="4">Acetyltransferase</fullName>
    </submittedName>
</protein>
<evidence type="ECO:0000313" key="4">
    <source>
        <dbReference type="EMBL" id="OUN40893.1"/>
    </source>
</evidence>
<dbReference type="InterPro" id="IPR011004">
    <property type="entry name" value="Trimer_LpxA-like_sf"/>
</dbReference>
<dbReference type="PANTHER" id="PTHR23416">
    <property type="entry name" value="SIALIC ACID SYNTHASE-RELATED"/>
    <property type="match status" value="1"/>
</dbReference>
<dbReference type="PROSITE" id="PS00101">
    <property type="entry name" value="HEXAPEP_TRANSFERASES"/>
    <property type="match status" value="1"/>
</dbReference>
<dbReference type="AlphaFoldDB" id="A0A1Y3TWS4"/>
<keyword evidence="3" id="KW-0677">Repeat</keyword>
<dbReference type="Pfam" id="PF00132">
    <property type="entry name" value="Hexapep"/>
    <property type="match status" value="1"/>
</dbReference>
<evidence type="ECO:0000256" key="3">
    <source>
        <dbReference type="ARBA" id="ARBA00022737"/>
    </source>
</evidence>
<comment type="similarity">
    <text evidence="1">Belongs to the transferase hexapeptide repeat family.</text>
</comment>
<dbReference type="SUPFAM" id="SSF51161">
    <property type="entry name" value="Trimeric LpxA-like enzymes"/>
    <property type="match status" value="1"/>
</dbReference>
<dbReference type="Pfam" id="PF14602">
    <property type="entry name" value="Hexapep_2"/>
    <property type="match status" value="1"/>
</dbReference>